<dbReference type="EMBL" id="UINC01100682">
    <property type="protein sequence ID" value="SVC60924.1"/>
    <property type="molecule type" value="Genomic_DNA"/>
</dbReference>
<dbReference type="InterPro" id="IPR011067">
    <property type="entry name" value="Plasmid_toxin/cell-grow_inhib"/>
</dbReference>
<feature type="non-terminal residue" evidence="1">
    <location>
        <position position="1"/>
    </location>
</feature>
<dbReference type="GO" id="GO:0003677">
    <property type="term" value="F:DNA binding"/>
    <property type="evidence" value="ECO:0007669"/>
    <property type="project" value="InterPro"/>
</dbReference>
<dbReference type="InterPro" id="IPR003477">
    <property type="entry name" value="PemK-like"/>
</dbReference>
<dbReference type="Pfam" id="PF02452">
    <property type="entry name" value="PemK_toxin"/>
    <property type="match status" value="1"/>
</dbReference>
<dbReference type="AlphaFoldDB" id="A0A382NI69"/>
<accession>A0A382NI69</accession>
<sequence>RGSVAFPPSDCSVVDSLPYVRRLYGCAKSCKNYLERVQDTLCISTNVARKKHWRNELSPGDIVIVRCSIQNDSQNRFKPRPAIILAFGNNRREVVVVPMSSRSGYVVGTYIDPTDDNGLDEQGIALILDRQSRSIREIIDKEGFLSKSVFKRVLRDCNM</sequence>
<organism evidence="1">
    <name type="scientific">marine metagenome</name>
    <dbReference type="NCBI Taxonomy" id="408172"/>
    <lineage>
        <taxon>unclassified sequences</taxon>
        <taxon>metagenomes</taxon>
        <taxon>ecological metagenomes</taxon>
    </lineage>
</organism>
<proteinExistence type="predicted"/>
<evidence type="ECO:0000313" key="1">
    <source>
        <dbReference type="EMBL" id="SVC60924.1"/>
    </source>
</evidence>
<protein>
    <recommendedName>
        <fullName evidence="2">MazF family transcriptional regulator</fullName>
    </recommendedName>
</protein>
<evidence type="ECO:0008006" key="2">
    <source>
        <dbReference type="Google" id="ProtNLM"/>
    </source>
</evidence>
<gene>
    <name evidence="1" type="ORF">METZ01_LOCUS313778</name>
</gene>
<dbReference type="Gene3D" id="2.30.30.110">
    <property type="match status" value="1"/>
</dbReference>
<reference evidence="1" key="1">
    <citation type="submission" date="2018-05" db="EMBL/GenBank/DDBJ databases">
        <authorList>
            <person name="Lanie J.A."/>
            <person name="Ng W.-L."/>
            <person name="Kazmierczak K.M."/>
            <person name="Andrzejewski T.M."/>
            <person name="Davidsen T.M."/>
            <person name="Wayne K.J."/>
            <person name="Tettelin H."/>
            <person name="Glass J.I."/>
            <person name="Rusch D."/>
            <person name="Podicherti R."/>
            <person name="Tsui H.-C.T."/>
            <person name="Winkler M.E."/>
        </authorList>
    </citation>
    <scope>NUCLEOTIDE SEQUENCE</scope>
</reference>
<name>A0A382NI69_9ZZZZ</name>
<dbReference type="SUPFAM" id="SSF50118">
    <property type="entry name" value="Cell growth inhibitor/plasmid maintenance toxic component"/>
    <property type="match status" value="1"/>
</dbReference>